<feature type="compositionally biased region" description="Polar residues" evidence="1">
    <location>
        <begin position="32"/>
        <end position="49"/>
    </location>
</feature>
<feature type="region of interest" description="Disordered" evidence="1">
    <location>
        <begin position="19"/>
        <end position="49"/>
    </location>
</feature>
<dbReference type="AlphaFoldDB" id="A0A1H3PC57"/>
<name>A0A1H3PC57_9PSEU</name>
<dbReference type="Proteomes" id="UP000199529">
    <property type="component" value="Unassembled WGS sequence"/>
</dbReference>
<evidence type="ECO:0000313" key="3">
    <source>
        <dbReference type="Proteomes" id="UP000199529"/>
    </source>
</evidence>
<proteinExistence type="predicted"/>
<accession>A0A1H3PC57</accession>
<reference evidence="3" key="1">
    <citation type="submission" date="2016-10" db="EMBL/GenBank/DDBJ databases">
        <authorList>
            <person name="Varghese N."/>
            <person name="Submissions S."/>
        </authorList>
    </citation>
    <scope>NUCLEOTIDE SEQUENCE [LARGE SCALE GENOMIC DNA]</scope>
    <source>
        <strain evidence="3">CGMCC 4.3530</strain>
    </source>
</reference>
<keyword evidence="3" id="KW-1185">Reference proteome</keyword>
<evidence type="ECO:0000256" key="1">
    <source>
        <dbReference type="SAM" id="MobiDB-lite"/>
    </source>
</evidence>
<sequence>MNPRRCKLRGWAKRLRRFKDNNPPYRTAGHHIQNSRYGNKTHMGQSSRV</sequence>
<protein>
    <submittedName>
        <fullName evidence="2">Uncharacterized protein</fullName>
    </submittedName>
</protein>
<gene>
    <name evidence="2" type="ORF">SAMN05216215_104138</name>
</gene>
<organism evidence="2 3">
    <name type="scientific">Saccharopolyspora shandongensis</name>
    <dbReference type="NCBI Taxonomy" id="418495"/>
    <lineage>
        <taxon>Bacteria</taxon>
        <taxon>Bacillati</taxon>
        <taxon>Actinomycetota</taxon>
        <taxon>Actinomycetes</taxon>
        <taxon>Pseudonocardiales</taxon>
        <taxon>Pseudonocardiaceae</taxon>
        <taxon>Saccharopolyspora</taxon>
    </lineage>
</organism>
<dbReference type="EMBL" id="FNOK01000041">
    <property type="protein sequence ID" value="SDY97979.1"/>
    <property type="molecule type" value="Genomic_DNA"/>
</dbReference>
<evidence type="ECO:0000313" key="2">
    <source>
        <dbReference type="EMBL" id="SDY97979.1"/>
    </source>
</evidence>